<evidence type="ECO:0008006" key="4">
    <source>
        <dbReference type="Google" id="ProtNLM"/>
    </source>
</evidence>
<dbReference type="EMBL" id="JAUCGQ010000001">
    <property type="protein sequence ID" value="MDM7855310.1"/>
    <property type="molecule type" value="Genomic_DNA"/>
</dbReference>
<dbReference type="Gene3D" id="2.60.40.10">
    <property type="entry name" value="Immunoglobulins"/>
    <property type="match status" value="1"/>
</dbReference>
<dbReference type="Gene3D" id="2.60.40.2700">
    <property type="match status" value="4"/>
</dbReference>
<comment type="caution">
    <text evidence="2">The sequence shown here is derived from an EMBL/GenBank/DDBJ whole genome shotgun (WGS) entry which is preliminary data.</text>
</comment>
<feature type="chain" id="PRO_5047453051" description="Ig-like domain-containing protein" evidence="1">
    <location>
        <begin position="26"/>
        <end position="787"/>
    </location>
</feature>
<organism evidence="2 3">
    <name type="scientific">Cellulomonas alba</name>
    <dbReference type="NCBI Taxonomy" id="3053467"/>
    <lineage>
        <taxon>Bacteria</taxon>
        <taxon>Bacillati</taxon>
        <taxon>Actinomycetota</taxon>
        <taxon>Actinomycetes</taxon>
        <taxon>Micrococcales</taxon>
        <taxon>Cellulomonadaceae</taxon>
        <taxon>Cellulomonas</taxon>
    </lineage>
</organism>
<name>A0ABT7SGJ1_9CELL</name>
<accession>A0ABT7SGJ1</accession>
<dbReference type="RefSeq" id="WP_289455115.1">
    <property type="nucleotide sequence ID" value="NZ_JAUCGQ010000001.1"/>
</dbReference>
<gene>
    <name evidence="2" type="ORF">QRT04_10240</name>
</gene>
<evidence type="ECO:0000256" key="1">
    <source>
        <dbReference type="SAM" id="SignalP"/>
    </source>
</evidence>
<evidence type="ECO:0000313" key="3">
    <source>
        <dbReference type="Proteomes" id="UP001529338"/>
    </source>
</evidence>
<evidence type="ECO:0000313" key="2">
    <source>
        <dbReference type="EMBL" id="MDM7855310.1"/>
    </source>
</evidence>
<dbReference type="Proteomes" id="UP001529338">
    <property type="component" value="Unassembled WGS sequence"/>
</dbReference>
<dbReference type="InterPro" id="IPR013783">
    <property type="entry name" value="Ig-like_fold"/>
</dbReference>
<feature type="signal peptide" evidence="1">
    <location>
        <begin position="1"/>
        <end position="25"/>
    </location>
</feature>
<reference evidence="2 3" key="1">
    <citation type="submission" date="2023-06" db="EMBL/GenBank/DDBJ databases">
        <title>Cellulomonas sp. MW4 Whole genome sequence.</title>
        <authorList>
            <person name="Park S."/>
        </authorList>
    </citation>
    <scope>NUCLEOTIDE SEQUENCE [LARGE SCALE GENOMIC DNA]</scope>
    <source>
        <strain evidence="2 3">MW4</strain>
    </source>
</reference>
<proteinExistence type="predicted"/>
<protein>
    <recommendedName>
        <fullName evidence="4">Ig-like domain-containing protein</fullName>
    </recommendedName>
</protein>
<keyword evidence="1" id="KW-0732">Signal</keyword>
<keyword evidence="3" id="KW-1185">Reference proteome</keyword>
<sequence>MRLLSRGATTLVGLVAASIAMPALAAPAFADAPAPFTCSAVSDAPLATIAAPSGWALSAASQWRDGGVSVSTDGSAALTATHTGDFALGEAAALAADYAAASPTPTVALAVDFSGTGADGQSSVLTASGATDASTAWTLDPSADATLAAAAPTDTTAAGWAAAFPGAVVHSVGYAFATGGDSAEATLTSVTADCVRYTFGLADAQAPTVALDHTAKVGQTLGVTATGWNPQPTTVTTSWQVGAGAPVTAATFTPAAADAGKLVTATVTGTAAGYRDATNHVSATIATADFAGSPNPTLSGTVRVGSKVTAALGTWAPKPTAVAYQWRIDGKAVTGATASSFVPRAADRGHQLSVVVTATLPGYTKAVRASGSTVVGYGVFGAPKPTISGSSQVGSTLTLHRGTWTPAASSYSYRWLRNGSPISGATKSTYKVTSTDRGKYLSVRVTGKASGYTTKVVTSSSVKATVPFKATHAPTITGTLRVSSTLTAHVSAWSPTATFHYQWKRNGQAISGATHSTYKLAKADHGAKITVAVTGTRSGYTTKTRTSASTTTIAWPKGMTSPKITRQPQWAAAAMNGKATFSVTATGGGLHYQWQYSSDGGHTWKTYAGKTSSTLTVTATSGVSLYRYRVVVSNVISSVTSGNGALAILSGQATPFNAGDPFLLDSWSSVVFDTEDLGWYDETRDVLSAEAYVCYGDAGLANPANDLTIRLKVGGTYYDASLIAGDVEDGIDSVGNLASGQCQYFYVYAVVPISVVNGTAFSQAVWAVTDNTNGNAFTQFVKVNLVG</sequence>